<dbReference type="RefSeq" id="WP_258877026.1">
    <property type="nucleotide sequence ID" value="NZ_CP048914.1"/>
</dbReference>
<dbReference type="SUPFAM" id="SSF103247">
    <property type="entry name" value="TT1751-like"/>
    <property type="match status" value="1"/>
</dbReference>
<dbReference type="AlphaFoldDB" id="A0A7L7KTF2"/>
<dbReference type="Proteomes" id="UP000514720">
    <property type="component" value="Chromosome"/>
</dbReference>
<gene>
    <name evidence="2" type="ORF">G4Z02_05605</name>
</gene>
<sequence length="133" mass="15215">MKLFYKIESDYTLEETLELVRNTITSANFTILAEFNLSDKLRANNLPYSDELIVMEVCNPSYAYAVLNTKANSKFLLPCRITINKGKRISVGIMNYEAFDALEYSLSDAEQYVLNEIKQAISVVEKKNKLNIN</sequence>
<evidence type="ECO:0000259" key="1">
    <source>
        <dbReference type="Pfam" id="PF03625"/>
    </source>
</evidence>
<accession>A0A7L7KTF2</accession>
<protein>
    <submittedName>
        <fullName evidence="2">DUF302 domain-containing protein</fullName>
    </submittedName>
</protein>
<dbReference type="PANTHER" id="PTHR38342:SF2">
    <property type="entry name" value="INNER MEMBRANE OR EXPORTED"/>
    <property type="match status" value="1"/>
</dbReference>
<reference evidence="2 3" key="1">
    <citation type="submission" date="2020-02" db="EMBL/GenBank/DDBJ databases">
        <authorList>
            <person name="Zheng R.K."/>
            <person name="Sun C.M."/>
        </authorList>
    </citation>
    <scope>NUCLEOTIDE SEQUENCE [LARGE SCALE GENOMIC DNA]</scope>
    <source>
        <strain evidence="3">zrk13</strain>
    </source>
</reference>
<dbReference type="InterPro" id="IPR035923">
    <property type="entry name" value="TT1751-like_sf"/>
</dbReference>
<dbReference type="InterPro" id="IPR005180">
    <property type="entry name" value="DUF302"/>
</dbReference>
<evidence type="ECO:0000313" key="3">
    <source>
        <dbReference type="Proteomes" id="UP000514720"/>
    </source>
</evidence>
<name>A0A7L7KTF2_9MOLU</name>
<organism evidence="2 3">
    <name type="scientific">Candidatus Xianfuyuplasma coldseepsis</name>
    <dbReference type="NCBI Taxonomy" id="2782163"/>
    <lineage>
        <taxon>Bacteria</taxon>
        <taxon>Bacillati</taxon>
        <taxon>Mycoplasmatota</taxon>
        <taxon>Mollicutes</taxon>
        <taxon>Candidatus Izemoplasmatales</taxon>
        <taxon>Candidatus Izemoplasmataceae</taxon>
        <taxon>Candidatus Xianfuyuplasma</taxon>
    </lineage>
</organism>
<dbReference type="PANTHER" id="PTHR38342">
    <property type="entry name" value="SLR5037 PROTEIN"/>
    <property type="match status" value="1"/>
</dbReference>
<dbReference type="CDD" id="cd14797">
    <property type="entry name" value="DUF302"/>
    <property type="match status" value="1"/>
</dbReference>
<evidence type="ECO:0000313" key="2">
    <source>
        <dbReference type="EMBL" id="QMS85244.1"/>
    </source>
</evidence>
<feature type="domain" description="DUF302" evidence="1">
    <location>
        <begin position="36"/>
        <end position="85"/>
    </location>
</feature>
<dbReference type="EMBL" id="CP048914">
    <property type="protein sequence ID" value="QMS85244.1"/>
    <property type="molecule type" value="Genomic_DNA"/>
</dbReference>
<proteinExistence type="predicted"/>
<keyword evidence="3" id="KW-1185">Reference proteome</keyword>
<dbReference type="KEGG" id="xcl:G4Z02_05605"/>
<dbReference type="Pfam" id="PF03625">
    <property type="entry name" value="DUF302"/>
    <property type="match status" value="1"/>
</dbReference>
<dbReference type="Gene3D" id="3.30.310.70">
    <property type="entry name" value="TT1751-like domain"/>
    <property type="match status" value="1"/>
</dbReference>